<dbReference type="PANTHER" id="PTHR48079:SF6">
    <property type="entry name" value="NAD(P)-BINDING DOMAIN-CONTAINING PROTEIN-RELATED"/>
    <property type="match status" value="1"/>
</dbReference>
<name>A0ABY6HU37_9ARCH</name>
<dbReference type="InterPro" id="IPR051783">
    <property type="entry name" value="NAD(P)-dependent_oxidoreduct"/>
</dbReference>
<dbReference type="InterPro" id="IPR001509">
    <property type="entry name" value="Epimerase_deHydtase"/>
</dbReference>
<evidence type="ECO:0000259" key="1">
    <source>
        <dbReference type="Pfam" id="PF01370"/>
    </source>
</evidence>
<evidence type="ECO:0000313" key="2">
    <source>
        <dbReference type="EMBL" id="UYP47033.1"/>
    </source>
</evidence>
<gene>
    <name evidence="2" type="ORF">NEF87_003318</name>
</gene>
<protein>
    <recommendedName>
        <fullName evidence="1">NAD-dependent epimerase/dehydratase domain-containing protein</fullName>
    </recommendedName>
</protein>
<dbReference type="InterPro" id="IPR036291">
    <property type="entry name" value="NAD(P)-bd_dom_sf"/>
</dbReference>
<dbReference type="PANTHER" id="PTHR48079">
    <property type="entry name" value="PROTEIN YEEZ"/>
    <property type="match status" value="1"/>
</dbReference>
<dbReference type="Pfam" id="PF01370">
    <property type="entry name" value="Epimerase"/>
    <property type="match status" value="1"/>
</dbReference>
<dbReference type="Proteomes" id="UP001208689">
    <property type="component" value="Chromosome"/>
</dbReference>
<sequence>MHILQIGGTGFLGAHIAQRLIAKNHQVSILTRDTTPTVLAAKNLRFDPSEVSWIEGDILNIDEIVFSERYDMIVYTAMVPFKPGRISNRQFKALEHLTQQYFENTISVAQKIGCPLILTSGANFATKDQEIADEEWPIARTGMAALGKCYDELISTVKSQNIIPIIEMLPAQIYGNGGMFQKILSMAKKGKLVILGDGNNYLPRIHVEDCADAYVRVIEQRPIGKKFIICDDQPVTVKNFMTYLGQHYGVHRYVRIPKFILRIAMGKYIYHTLIMGGKVSNQRLKQEIGWKPRYPSYKEGIDSLL</sequence>
<organism evidence="2 3">
    <name type="scientific">Candidatus Lokiarchaeum ossiferum</name>
    <dbReference type="NCBI Taxonomy" id="2951803"/>
    <lineage>
        <taxon>Archaea</taxon>
        <taxon>Promethearchaeati</taxon>
        <taxon>Promethearchaeota</taxon>
        <taxon>Promethearchaeia</taxon>
        <taxon>Promethearchaeales</taxon>
        <taxon>Promethearchaeaceae</taxon>
        <taxon>Candidatus Lokiarchaeum</taxon>
    </lineage>
</organism>
<evidence type="ECO:0000313" key="3">
    <source>
        <dbReference type="Proteomes" id="UP001208689"/>
    </source>
</evidence>
<dbReference type="SUPFAM" id="SSF51735">
    <property type="entry name" value="NAD(P)-binding Rossmann-fold domains"/>
    <property type="match status" value="1"/>
</dbReference>
<keyword evidence="3" id="KW-1185">Reference proteome</keyword>
<reference evidence="2" key="1">
    <citation type="submission" date="2022-09" db="EMBL/GenBank/DDBJ databases">
        <title>Actin cytoskeleton and complex cell architecture in an #Asgard archaeon.</title>
        <authorList>
            <person name="Ponce Toledo R.I."/>
            <person name="Schleper C."/>
            <person name="Rodrigues Oliveira T."/>
            <person name="Wollweber F."/>
            <person name="Xu J."/>
            <person name="Rittmann S."/>
            <person name="Klingl A."/>
            <person name="Pilhofer M."/>
        </authorList>
    </citation>
    <scope>NUCLEOTIDE SEQUENCE</scope>
    <source>
        <strain evidence="2">B-35</strain>
    </source>
</reference>
<proteinExistence type="predicted"/>
<dbReference type="Gene3D" id="3.40.50.720">
    <property type="entry name" value="NAD(P)-binding Rossmann-like Domain"/>
    <property type="match status" value="1"/>
</dbReference>
<dbReference type="EMBL" id="CP104013">
    <property type="protein sequence ID" value="UYP47033.1"/>
    <property type="molecule type" value="Genomic_DNA"/>
</dbReference>
<feature type="domain" description="NAD-dependent epimerase/dehydratase" evidence="1">
    <location>
        <begin position="6"/>
        <end position="228"/>
    </location>
</feature>
<accession>A0ABY6HU37</accession>